<feature type="transmembrane region" description="Helical" evidence="6">
    <location>
        <begin position="60"/>
        <end position="81"/>
    </location>
</feature>
<name>A0ABX3ZF31_9BACL</name>
<evidence type="ECO:0000259" key="7">
    <source>
        <dbReference type="Pfam" id="PF02687"/>
    </source>
</evidence>
<feature type="transmembrane region" description="Helical" evidence="6">
    <location>
        <begin position="152"/>
        <end position="177"/>
    </location>
</feature>
<comment type="subcellular location">
    <subcellularLocation>
        <location evidence="1 6">Cell membrane</location>
        <topology evidence="1 6">Multi-pass membrane protein</topology>
    </subcellularLocation>
</comment>
<evidence type="ECO:0000256" key="3">
    <source>
        <dbReference type="ARBA" id="ARBA00022692"/>
    </source>
</evidence>
<feature type="transmembrane region" description="Helical" evidence="6">
    <location>
        <begin position="538"/>
        <end position="563"/>
    </location>
</feature>
<feature type="transmembrane region" description="Helical" evidence="6">
    <location>
        <begin position="198"/>
        <end position="218"/>
    </location>
</feature>
<feature type="domain" description="ABC3 transporter permease C-terminal" evidence="7">
    <location>
        <begin position="61"/>
        <end position="170"/>
    </location>
</feature>
<sequence length="661" mass="74401">MKLSRLVFKSMLKNMRHYYLYFFALIFSVTLFFSFVTLQYNESIIEATKASGTAASGFEAASYMLYFIVLFFVLYANHLFIKRRSKEIGLYQLVGMTKGLVTRLIAFENILLFIGAVSIGILLGFLSSRLFAMILLKLLKFDAVVTLSISKVAVVNTLSVFGILLAVLLAQMAFMVHRTTLLSLFNASKQADERVKRFSVFPMVMGAIGLALIIYGYYKSTLLFSGQTTNLFLSMVIILATTIGGTYFVFRYSVAFILNMFRLRKKGHLNLNDVLALTPIMHRMKGNAKSLTLITVITAVSLAITTLSYISYYSAGSTAENSVPADYIMVDGRGESFIEALKREGIAFEENKFRLTSAQFDMAEIFSGEIVEMLQGDTLADVLMIPLSDYHQLDPDVMLSEGEAIIAGYNGFQANILPLEAPHDFIFLHQEHQFPLKVKEVNDTSIVAWRITGGGFVVIVEDTLFNQIQQLNNEHEIGYLTKEQTSINLIDANDETYEAAEKLYKQTGANIVFEDDEIDRGVNKLSSLRSTVEYNLNLYGTTIFTTAFLGLAFLLATGSILYFKQMSEADEEMESYKILRKIGYTEEELTRGIMKKQLFNFGVPLLIGLLHSYFAVKSGWFLFGTELTTPLLVTMALYIVMYIVFAALTINYYRKIIKQAL</sequence>
<dbReference type="InterPro" id="IPR003838">
    <property type="entry name" value="ABC3_permease_C"/>
</dbReference>
<dbReference type="PIRSF" id="PIRSF018968">
    <property type="entry name" value="ABC_permease_BceB"/>
    <property type="match status" value="1"/>
</dbReference>
<feature type="transmembrane region" description="Helical" evidence="6">
    <location>
        <begin position="291"/>
        <end position="312"/>
    </location>
</feature>
<comment type="caution">
    <text evidence="8">The sequence shown here is derived from an EMBL/GenBank/DDBJ whole genome shotgun (WGS) entry which is preliminary data.</text>
</comment>
<feature type="transmembrane region" description="Helical" evidence="6">
    <location>
        <begin position="230"/>
        <end position="258"/>
    </location>
</feature>
<evidence type="ECO:0000313" key="8">
    <source>
        <dbReference type="EMBL" id="OUZ38321.1"/>
    </source>
</evidence>
<feature type="transmembrane region" description="Helical" evidence="6">
    <location>
        <begin position="598"/>
        <end position="616"/>
    </location>
</feature>
<keyword evidence="9" id="KW-1185">Reference proteome</keyword>
<accession>A0ABX3ZF31</accession>
<proteinExistence type="inferred from homology"/>
<dbReference type="PANTHER" id="PTHR46795">
    <property type="entry name" value="ABC TRANSPORTER PERMEASE-RELATED-RELATED"/>
    <property type="match status" value="1"/>
</dbReference>
<keyword evidence="6" id="KW-0813">Transport</keyword>
<keyword evidence="3 6" id="KW-0812">Transmembrane</keyword>
<keyword evidence="4 6" id="KW-1133">Transmembrane helix</keyword>
<keyword evidence="5 6" id="KW-0472">Membrane</keyword>
<dbReference type="EMBL" id="NHNT01000009">
    <property type="protein sequence ID" value="OUZ38321.1"/>
    <property type="molecule type" value="Genomic_DNA"/>
</dbReference>
<evidence type="ECO:0000256" key="6">
    <source>
        <dbReference type="PIRNR" id="PIRNR018968"/>
    </source>
</evidence>
<dbReference type="Proteomes" id="UP000196594">
    <property type="component" value="Unassembled WGS sequence"/>
</dbReference>
<dbReference type="Pfam" id="PF02687">
    <property type="entry name" value="FtsX"/>
    <property type="match status" value="1"/>
</dbReference>
<keyword evidence="2 6" id="KW-1003">Cell membrane</keyword>
<evidence type="ECO:0000256" key="2">
    <source>
        <dbReference type="ARBA" id="ARBA00022475"/>
    </source>
</evidence>
<dbReference type="InterPro" id="IPR052536">
    <property type="entry name" value="ABC-4_Integral_Memb_Prot"/>
</dbReference>
<dbReference type="PANTHER" id="PTHR46795:SF3">
    <property type="entry name" value="ABC TRANSPORTER PERMEASE"/>
    <property type="match status" value="1"/>
</dbReference>
<organism evidence="8 9">
    <name type="scientific">Solibacillus kalamii</name>
    <dbReference type="NCBI Taxonomy" id="1748298"/>
    <lineage>
        <taxon>Bacteria</taxon>
        <taxon>Bacillati</taxon>
        <taxon>Bacillota</taxon>
        <taxon>Bacilli</taxon>
        <taxon>Bacillales</taxon>
        <taxon>Caryophanaceae</taxon>
        <taxon>Solibacillus</taxon>
    </lineage>
</organism>
<feature type="transmembrane region" description="Helical" evidence="6">
    <location>
        <begin position="20"/>
        <end position="40"/>
    </location>
</feature>
<feature type="transmembrane region" description="Helical" evidence="6">
    <location>
        <begin position="110"/>
        <end position="132"/>
    </location>
</feature>
<evidence type="ECO:0000256" key="5">
    <source>
        <dbReference type="ARBA" id="ARBA00023136"/>
    </source>
</evidence>
<comment type="similarity">
    <text evidence="6">Belongs to the ABC-4 integral membrane protein family.</text>
</comment>
<gene>
    <name evidence="8" type="ORF">CBM15_13010</name>
</gene>
<evidence type="ECO:0000256" key="1">
    <source>
        <dbReference type="ARBA" id="ARBA00004651"/>
    </source>
</evidence>
<evidence type="ECO:0000256" key="4">
    <source>
        <dbReference type="ARBA" id="ARBA00022989"/>
    </source>
</evidence>
<feature type="transmembrane region" description="Helical" evidence="6">
    <location>
        <begin position="631"/>
        <end position="653"/>
    </location>
</feature>
<dbReference type="InterPro" id="IPR027022">
    <property type="entry name" value="ABC_permease_BceB-typ"/>
</dbReference>
<dbReference type="RefSeq" id="WP_087617856.1">
    <property type="nucleotide sequence ID" value="NZ_JAFBEY010000007.1"/>
</dbReference>
<protein>
    <submittedName>
        <fullName evidence="8">ABC transporter permease</fullName>
    </submittedName>
</protein>
<evidence type="ECO:0000313" key="9">
    <source>
        <dbReference type="Proteomes" id="UP000196594"/>
    </source>
</evidence>
<reference evidence="8 9" key="1">
    <citation type="journal article" date="2017" name="Int. J. Syst. Evol. Microbiol.">
        <title>Solibacillus kalamii sp. nov., isolated from a high-efficiency particulate arrestance filter system used in the International Space Station.</title>
        <authorList>
            <person name="Checinska Sielaff A."/>
            <person name="Kumar R.M."/>
            <person name="Pal D."/>
            <person name="Mayilraj S."/>
            <person name="Venkateswaran K."/>
        </authorList>
    </citation>
    <scope>NUCLEOTIDE SEQUENCE [LARGE SCALE GENOMIC DNA]</scope>
    <source>
        <strain evidence="8 9">ISSFR-015</strain>
    </source>
</reference>